<dbReference type="Pfam" id="PF00400">
    <property type="entry name" value="WD40"/>
    <property type="match status" value="3"/>
</dbReference>
<evidence type="ECO:0000256" key="1">
    <source>
        <dbReference type="ARBA" id="ARBA00022574"/>
    </source>
</evidence>
<proteinExistence type="predicted"/>
<sequence>MAFSSLARPMTSTRAPDATLPADAEDTISAVSWSPAANHLAAASWDGKVRVYDVASSGSANGVAMLTAGGPLLSCDWAKDGKMVLAGGADKTSHLLDCQSGQQITVGSHDAPIRSVRFVDVPNSAGPIIASGSWDKTIKFWDIRQQNPAATLTCLERVYAMDSKAQLLVVGTAGCKIHLVDLSNPTAFARTLDSPLKNQTRAVAAFPDGKGWATTSIEGRCGINTVEEKDTTGINFTFRCHRSQPDSDKVTKVYTVNDVQFHPVYHTTFSTVGSDGTFHFWDRAAHARLKGFPDVGGSITTSAFNRDGTLFAYAVGYDWSKGHSSNTPQYPNKLMLHAVADEDVKPKSMKK</sequence>
<dbReference type="InterPro" id="IPR020472">
    <property type="entry name" value="WD40_PAC1"/>
</dbReference>
<evidence type="ECO:0000313" key="5">
    <source>
        <dbReference type="EMBL" id="KAK9421217.1"/>
    </source>
</evidence>
<feature type="region of interest" description="Disordered" evidence="4">
    <location>
        <begin position="1"/>
        <end position="21"/>
    </location>
</feature>
<dbReference type="InterPro" id="IPR015943">
    <property type="entry name" value="WD40/YVTN_repeat-like_dom_sf"/>
</dbReference>
<keyword evidence="6" id="KW-1185">Reference proteome</keyword>
<accession>A0ABR2V2T2</accession>
<dbReference type="InterPro" id="IPR019775">
    <property type="entry name" value="WD40_repeat_CS"/>
</dbReference>
<feature type="repeat" description="WD" evidence="3">
    <location>
        <begin position="21"/>
        <end position="62"/>
    </location>
</feature>
<dbReference type="SUPFAM" id="SSF50978">
    <property type="entry name" value="WD40 repeat-like"/>
    <property type="match status" value="1"/>
</dbReference>
<dbReference type="InterPro" id="IPR001680">
    <property type="entry name" value="WD40_rpt"/>
</dbReference>
<dbReference type="PRINTS" id="PR00320">
    <property type="entry name" value="GPROTEINBRPT"/>
</dbReference>
<dbReference type="SMART" id="SM00320">
    <property type="entry name" value="WD40"/>
    <property type="match status" value="4"/>
</dbReference>
<evidence type="ECO:0000313" key="6">
    <source>
        <dbReference type="Proteomes" id="UP001408356"/>
    </source>
</evidence>
<evidence type="ECO:0000256" key="4">
    <source>
        <dbReference type="SAM" id="MobiDB-lite"/>
    </source>
</evidence>
<dbReference type="Gene3D" id="2.130.10.10">
    <property type="entry name" value="YVTN repeat-like/Quinoprotein amine dehydrogenase"/>
    <property type="match status" value="1"/>
</dbReference>
<dbReference type="PROSITE" id="PS00678">
    <property type="entry name" value="WD_REPEATS_1"/>
    <property type="match status" value="1"/>
</dbReference>
<keyword evidence="2" id="KW-0677">Repeat</keyword>
<protein>
    <submittedName>
        <fullName evidence="5">WD40-repeat-containing domain protein</fullName>
    </submittedName>
</protein>
<dbReference type="EMBL" id="JARVKF010000201">
    <property type="protein sequence ID" value="KAK9421217.1"/>
    <property type="molecule type" value="Genomic_DNA"/>
</dbReference>
<evidence type="ECO:0000256" key="2">
    <source>
        <dbReference type="ARBA" id="ARBA00022737"/>
    </source>
</evidence>
<feature type="repeat" description="WD" evidence="3">
    <location>
        <begin position="106"/>
        <end position="151"/>
    </location>
</feature>
<dbReference type="PROSITE" id="PS50082">
    <property type="entry name" value="WD_REPEATS_2"/>
    <property type="match status" value="2"/>
</dbReference>
<reference evidence="5 6" key="1">
    <citation type="journal article" date="2024" name="J. Plant Pathol.">
        <title>Sequence and assembly of the genome of Seiridium unicorne, isolate CBS 538.82, causal agent of cypress canker disease.</title>
        <authorList>
            <person name="Scali E."/>
            <person name="Rocca G.D."/>
            <person name="Danti R."/>
            <person name="Garbelotto M."/>
            <person name="Barberini S."/>
            <person name="Baroncelli R."/>
            <person name="Emiliani G."/>
        </authorList>
    </citation>
    <scope>NUCLEOTIDE SEQUENCE [LARGE SCALE GENOMIC DNA]</scope>
    <source>
        <strain evidence="5 6">BM-138-508</strain>
    </source>
</reference>
<evidence type="ECO:0000256" key="3">
    <source>
        <dbReference type="PROSITE-ProRule" id="PRU00221"/>
    </source>
</evidence>
<dbReference type="InterPro" id="IPR036322">
    <property type="entry name" value="WD40_repeat_dom_sf"/>
</dbReference>
<organism evidence="5 6">
    <name type="scientific">Seiridium unicorne</name>
    <dbReference type="NCBI Taxonomy" id="138068"/>
    <lineage>
        <taxon>Eukaryota</taxon>
        <taxon>Fungi</taxon>
        <taxon>Dikarya</taxon>
        <taxon>Ascomycota</taxon>
        <taxon>Pezizomycotina</taxon>
        <taxon>Sordariomycetes</taxon>
        <taxon>Xylariomycetidae</taxon>
        <taxon>Amphisphaeriales</taxon>
        <taxon>Sporocadaceae</taxon>
        <taxon>Seiridium</taxon>
    </lineage>
</organism>
<name>A0ABR2V2T2_9PEZI</name>
<gene>
    <name evidence="5" type="ORF">SUNI508_06065</name>
</gene>
<dbReference type="Proteomes" id="UP001408356">
    <property type="component" value="Unassembled WGS sequence"/>
</dbReference>
<dbReference type="PANTHER" id="PTHR10971">
    <property type="entry name" value="MRNA EXPORT FACTOR AND BUB3"/>
    <property type="match status" value="1"/>
</dbReference>
<keyword evidence="1 3" id="KW-0853">WD repeat</keyword>
<comment type="caution">
    <text evidence="5">The sequence shown here is derived from an EMBL/GenBank/DDBJ whole genome shotgun (WGS) entry which is preliminary data.</text>
</comment>
<dbReference type="PROSITE" id="PS50294">
    <property type="entry name" value="WD_REPEATS_REGION"/>
    <property type="match status" value="1"/>
</dbReference>